<feature type="repeat" description="ANK" evidence="3">
    <location>
        <begin position="129"/>
        <end position="161"/>
    </location>
</feature>
<organism evidence="4 5">
    <name type="scientific">Tegillarca granosa</name>
    <name type="common">Malaysian cockle</name>
    <name type="synonym">Anadara granosa</name>
    <dbReference type="NCBI Taxonomy" id="220873"/>
    <lineage>
        <taxon>Eukaryota</taxon>
        <taxon>Metazoa</taxon>
        <taxon>Spiralia</taxon>
        <taxon>Lophotrochozoa</taxon>
        <taxon>Mollusca</taxon>
        <taxon>Bivalvia</taxon>
        <taxon>Autobranchia</taxon>
        <taxon>Pteriomorphia</taxon>
        <taxon>Arcoida</taxon>
        <taxon>Arcoidea</taxon>
        <taxon>Arcidae</taxon>
        <taxon>Tegillarca</taxon>
    </lineage>
</organism>
<dbReference type="PANTHER" id="PTHR24198">
    <property type="entry name" value="ANKYRIN REPEAT AND PROTEIN KINASE DOMAIN-CONTAINING PROTEIN"/>
    <property type="match status" value="1"/>
</dbReference>
<keyword evidence="5" id="KW-1185">Reference proteome</keyword>
<gene>
    <name evidence="4" type="ORF">KUTeg_020810</name>
</gene>
<dbReference type="Gene3D" id="1.25.40.20">
    <property type="entry name" value="Ankyrin repeat-containing domain"/>
    <property type="match status" value="1"/>
</dbReference>
<dbReference type="Pfam" id="PF13606">
    <property type="entry name" value="Ank_3"/>
    <property type="match status" value="1"/>
</dbReference>
<evidence type="ECO:0008006" key="6">
    <source>
        <dbReference type="Google" id="ProtNLM"/>
    </source>
</evidence>
<keyword evidence="2 3" id="KW-0040">ANK repeat</keyword>
<dbReference type="Pfam" id="PF12796">
    <property type="entry name" value="Ank_2"/>
    <property type="match status" value="1"/>
</dbReference>
<evidence type="ECO:0000256" key="2">
    <source>
        <dbReference type="ARBA" id="ARBA00023043"/>
    </source>
</evidence>
<dbReference type="Proteomes" id="UP001217089">
    <property type="component" value="Unassembled WGS sequence"/>
</dbReference>
<evidence type="ECO:0000256" key="3">
    <source>
        <dbReference type="PROSITE-ProRule" id="PRU00023"/>
    </source>
</evidence>
<dbReference type="PROSITE" id="PS50088">
    <property type="entry name" value="ANK_REPEAT"/>
    <property type="match status" value="1"/>
</dbReference>
<dbReference type="InterPro" id="IPR002110">
    <property type="entry name" value="Ankyrin_rpt"/>
</dbReference>
<evidence type="ECO:0000313" key="4">
    <source>
        <dbReference type="EMBL" id="KAJ8301823.1"/>
    </source>
</evidence>
<dbReference type="SUPFAM" id="SSF48403">
    <property type="entry name" value="Ankyrin repeat"/>
    <property type="match status" value="1"/>
</dbReference>
<dbReference type="InterPro" id="IPR036770">
    <property type="entry name" value="Ankyrin_rpt-contain_sf"/>
</dbReference>
<accession>A0ABQ9E903</accession>
<sequence length="197" mass="22164">MDEKLTLLSMNSRGLSDNEKRRDVFDKVLNGSRSALFEACALQRYTIIRYFVEECKVDVNIRSEEGTLPVFTACELGDVPLLEYLHSFGGYIYFLDEKCRTLIMKFVNNASICDLLISRKVDIQTRDSDGKIALDYALSTSSTRTLELLLQNGACVNQPNANGIYPIEEACLNNDSDSLRILLHYGASNSISVNKDR</sequence>
<dbReference type="PANTHER" id="PTHR24198:SF165">
    <property type="entry name" value="ANKYRIN REPEAT-CONTAINING PROTEIN-RELATED"/>
    <property type="match status" value="1"/>
</dbReference>
<name>A0ABQ9E903_TEGGR</name>
<dbReference type="SMART" id="SM00248">
    <property type="entry name" value="ANK"/>
    <property type="match status" value="4"/>
</dbReference>
<comment type="caution">
    <text evidence="4">The sequence shown here is derived from an EMBL/GenBank/DDBJ whole genome shotgun (WGS) entry which is preliminary data.</text>
</comment>
<dbReference type="EMBL" id="JARBDR010000918">
    <property type="protein sequence ID" value="KAJ8301823.1"/>
    <property type="molecule type" value="Genomic_DNA"/>
</dbReference>
<evidence type="ECO:0000313" key="5">
    <source>
        <dbReference type="Proteomes" id="UP001217089"/>
    </source>
</evidence>
<reference evidence="4 5" key="1">
    <citation type="submission" date="2022-12" db="EMBL/GenBank/DDBJ databases">
        <title>Chromosome-level genome of Tegillarca granosa.</title>
        <authorList>
            <person name="Kim J."/>
        </authorList>
    </citation>
    <scope>NUCLEOTIDE SEQUENCE [LARGE SCALE GENOMIC DNA]</scope>
    <source>
        <strain evidence="4">Teg-2019</strain>
        <tissue evidence="4">Adductor muscle</tissue>
    </source>
</reference>
<proteinExistence type="predicted"/>
<protein>
    <recommendedName>
        <fullName evidence="6">Ankyrin repeat protein</fullName>
    </recommendedName>
</protein>
<keyword evidence="1" id="KW-0677">Repeat</keyword>
<evidence type="ECO:0000256" key="1">
    <source>
        <dbReference type="ARBA" id="ARBA00022737"/>
    </source>
</evidence>